<evidence type="ECO:0000313" key="3">
    <source>
        <dbReference type="Proteomes" id="UP000463700"/>
    </source>
</evidence>
<dbReference type="InterPro" id="IPR015947">
    <property type="entry name" value="PUA-like_sf"/>
</dbReference>
<sequence>MSKTTHVLKSWPRFFDAIRLGTRTHELRRNDRDFQVGDLLELREYEFSMSRYTGRTCIAEITSITSTREPCAVSDEALHRDFCILSVRLITSVTGNEAAE</sequence>
<proteinExistence type="predicted"/>
<dbReference type="OrthoDB" id="1700487at2"/>
<accession>A0A6N6WB32</accession>
<dbReference type="Gene3D" id="2.30.130.30">
    <property type="entry name" value="Hypothetical protein"/>
    <property type="match status" value="1"/>
</dbReference>
<dbReference type="AlphaFoldDB" id="A0A6N6WB32"/>
<dbReference type="SUPFAM" id="SSF88697">
    <property type="entry name" value="PUA domain-like"/>
    <property type="match status" value="1"/>
</dbReference>
<organism evidence="2 3">
    <name type="scientific">Paraburkholderia madseniana</name>
    <dbReference type="NCBI Taxonomy" id="2599607"/>
    <lineage>
        <taxon>Bacteria</taxon>
        <taxon>Pseudomonadati</taxon>
        <taxon>Pseudomonadota</taxon>
        <taxon>Betaproteobacteria</taxon>
        <taxon>Burkholderiales</taxon>
        <taxon>Burkholderiaceae</taxon>
        <taxon>Paraburkholderia</taxon>
    </lineage>
</organism>
<comment type="caution">
    <text evidence="2">The sequence shown here is derived from an EMBL/GenBank/DDBJ whole genome shotgun (WGS) entry which is preliminary data.</text>
</comment>
<dbReference type="Proteomes" id="UP000463700">
    <property type="component" value="Unassembled WGS sequence"/>
</dbReference>
<feature type="domain" description="DUF3850" evidence="1">
    <location>
        <begin position="5"/>
        <end position="86"/>
    </location>
</feature>
<name>A0A6N6WB32_9BURK</name>
<reference evidence="2 3" key="1">
    <citation type="journal article" date="2020" name="Int. J. Syst. Evol. Microbiol.">
        <title>Paraburkholderia madseniana sp. nov., a phenolic acid-degrading bacterium isolated from acidic forest soil.</title>
        <authorList>
            <person name="Wilhelm R.C."/>
            <person name="Murphy S.J.L."/>
            <person name="Feriancek N.M."/>
            <person name="Karasz D.C."/>
            <person name="DeRito C.M."/>
            <person name="Newman J.D."/>
            <person name="Buckley D.H."/>
        </authorList>
    </citation>
    <scope>NUCLEOTIDE SEQUENCE [LARGE SCALE GENOMIC DNA]</scope>
    <source>
        <strain evidence="2 3">RP11</strain>
    </source>
</reference>
<dbReference type="RefSeq" id="WP_154564486.1">
    <property type="nucleotide sequence ID" value="NZ_VOSW01000058.1"/>
</dbReference>
<dbReference type="EMBL" id="VOSW01000058">
    <property type="protein sequence ID" value="KAE8756740.1"/>
    <property type="molecule type" value="Genomic_DNA"/>
</dbReference>
<dbReference type="Pfam" id="PF12961">
    <property type="entry name" value="DUF3850"/>
    <property type="match status" value="1"/>
</dbReference>
<evidence type="ECO:0000313" key="2">
    <source>
        <dbReference type="EMBL" id="KAE8756740.1"/>
    </source>
</evidence>
<gene>
    <name evidence="2" type="ORF">FSO04_27610</name>
</gene>
<protein>
    <submittedName>
        <fullName evidence="2">DUF3850 domain-containing protein</fullName>
    </submittedName>
</protein>
<dbReference type="InterPro" id="IPR039440">
    <property type="entry name" value="DUF3850"/>
</dbReference>
<evidence type="ECO:0000259" key="1">
    <source>
        <dbReference type="Pfam" id="PF12961"/>
    </source>
</evidence>